<reference evidence="1 2" key="1">
    <citation type="submission" date="2018-10" db="EMBL/GenBank/DDBJ databases">
        <title>Genomic Encyclopedia of Archaeal and Bacterial Type Strains, Phase II (KMG-II): from individual species to whole genera.</title>
        <authorList>
            <person name="Goeker M."/>
        </authorList>
    </citation>
    <scope>NUCLEOTIDE SEQUENCE [LARGE SCALE GENOMIC DNA]</scope>
    <source>
        <strain evidence="1 2">DSM 43383</strain>
    </source>
</reference>
<dbReference type="EMBL" id="RBWU01000007">
    <property type="protein sequence ID" value="RKS68990.1"/>
    <property type="molecule type" value="Genomic_DNA"/>
</dbReference>
<dbReference type="OrthoDB" id="3436846at2"/>
<protein>
    <submittedName>
        <fullName evidence="1">Uncharacterized protein</fullName>
    </submittedName>
</protein>
<organism evidence="1 2">
    <name type="scientific">Actinomadura pelletieri DSM 43383</name>
    <dbReference type="NCBI Taxonomy" id="1120940"/>
    <lineage>
        <taxon>Bacteria</taxon>
        <taxon>Bacillati</taxon>
        <taxon>Actinomycetota</taxon>
        <taxon>Actinomycetes</taxon>
        <taxon>Streptosporangiales</taxon>
        <taxon>Thermomonosporaceae</taxon>
        <taxon>Actinomadura</taxon>
    </lineage>
</organism>
<dbReference type="AlphaFoldDB" id="A0A495QBD6"/>
<sequence length="361" mass="36900">MARHTFGGGIADYVVQYGEGGELRLAANAQITFWDASSGGAQITELVDMTDEPIANGVVTADGNGAIPAFGRGPEGVRAMWAAASLNGQGPRRLMLASDSGDELADIQGRLVEIEEKLSGVGVITVAPTAPTAPGIGDVWIDTSTPSSNEPLAFRAASGAAGNFGPSITCPLPNGIVPGDYVIAVLSLNANAGQNIAPPPAGWTELVPSVLIGGDTRAAVYGTTYAAGQPDPTWTFTADVKATVGLAAYANADPDVQVGAVYQRSAVVAEIDAPSITTTEPGMRVVCAYAEKSTVATVIDHPPGTERRLAQFGNGANTVPSVLLCDFAQPVAGATGTRTAVWNVTSNNGLGVQIGLRRRSE</sequence>
<keyword evidence="2" id="KW-1185">Reference proteome</keyword>
<accession>A0A495QBD6</accession>
<proteinExistence type="predicted"/>
<gene>
    <name evidence="1" type="ORF">BZB76_6129</name>
</gene>
<evidence type="ECO:0000313" key="1">
    <source>
        <dbReference type="EMBL" id="RKS68990.1"/>
    </source>
</evidence>
<dbReference type="Proteomes" id="UP000274601">
    <property type="component" value="Unassembled WGS sequence"/>
</dbReference>
<comment type="caution">
    <text evidence="1">The sequence shown here is derived from an EMBL/GenBank/DDBJ whole genome shotgun (WGS) entry which is preliminary data.</text>
</comment>
<dbReference type="RefSeq" id="WP_121437807.1">
    <property type="nucleotide sequence ID" value="NZ_RBWU01000007.1"/>
</dbReference>
<evidence type="ECO:0000313" key="2">
    <source>
        <dbReference type="Proteomes" id="UP000274601"/>
    </source>
</evidence>
<name>A0A495QBD6_9ACTN</name>